<gene>
    <name evidence="1" type="ORF">LIER_42588</name>
</gene>
<accession>A0AAV3NJT3</accession>
<sequence length="291" mass="33127">MLRHLSSGRQDKTVASGYKVKPLVPVSIPTEVATLSTFMSRATRFKMVIARPTEVVLFQTLMSRIASQDASWGDELVLHGEFRYKVVRTFCENWSPSTNTLVTTAGELSISLWDIHKFGGLPILGDLFDEVDPSSRELTGTSRGKQRFLPQTCEYLFHAFHLLLHRSKGDELSIFDYLFGVSDLGSILLLLLGRNPRLKACIKPTTRPDNYPELLLSHPRIEIVLPVSPFQLTSQRRLILLHSFPIGYAYLFFLQSQLVPFNPQSSRWHILWKKETKSGLLFMSFPKFIVA</sequence>
<comment type="caution">
    <text evidence="1">The sequence shown here is derived from an EMBL/GenBank/DDBJ whole genome shotgun (WGS) entry which is preliminary data.</text>
</comment>
<evidence type="ECO:0000313" key="2">
    <source>
        <dbReference type="Proteomes" id="UP001454036"/>
    </source>
</evidence>
<dbReference type="AlphaFoldDB" id="A0AAV3NJT3"/>
<evidence type="ECO:0000313" key="1">
    <source>
        <dbReference type="EMBL" id="GAA0139627.1"/>
    </source>
</evidence>
<reference evidence="1 2" key="1">
    <citation type="submission" date="2024-01" db="EMBL/GenBank/DDBJ databases">
        <title>The complete chloroplast genome sequence of Lithospermum erythrorhizon: insights into the phylogenetic relationship among Boraginaceae species and the maternal lineages of purple gromwells.</title>
        <authorList>
            <person name="Okada T."/>
            <person name="Watanabe K."/>
        </authorList>
    </citation>
    <scope>NUCLEOTIDE SEQUENCE [LARGE SCALE GENOMIC DNA]</scope>
</reference>
<proteinExistence type="predicted"/>
<name>A0AAV3NJT3_LITER</name>
<organism evidence="1 2">
    <name type="scientific">Lithospermum erythrorhizon</name>
    <name type="common">Purple gromwell</name>
    <name type="synonym">Lithospermum officinale var. erythrorhizon</name>
    <dbReference type="NCBI Taxonomy" id="34254"/>
    <lineage>
        <taxon>Eukaryota</taxon>
        <taxon>Viridiplantae</taxon>
        <taxon>Streptophyta</taxon>
        <taxon>Embryophyta</taxon>
        <taxon>Tracheophyta</taxon>
        <taxon>Spermatophyta</taxon>
        <taxon>Magnoliopsida</taxon>
        <taxon>eudicotyledons</taxon>
        <taxon>Gunneridae</taxon>
        <taxon>Pentapetalae</taxon>
        <taxon>asterids</taxon>
        <taxon>lamiids</taxon>
        <taxon>Boraginales</taxon>
        <taxon>Boraginaceae</taxon>
        <taxon>Boraginoideae</taxon>
        <taxon>Lithospermeae</taxon>
        <taxon>Lithospermum</taxon>
    </lineage>
</organism>
<keyword evidence="2" id="KW-1185">Reference proteome</keyword>
<dbReference type="Proteomes" id="UP001454036">
    <property type="component" value="Unassembled WGS sequence"/>
</dbReference>
<dbReference type="EMBL" id="BAABME010030082">
    <property type="protein sequence ID" value="GAA0139627.1"/>
    <property type="molecule type" value="Genomic_DNA"/>
</dbReference>
<protein>
    <submittedName>
        <fullName evidence="1">Uncharacterized protein</fullName>
    </submittedName>
</protein>